<feature type="domain" description="ER-bound oxygenase mpaB/mpaB'/Rubber oxygenase catalytic" evidence="1">
    <location>
        <begin position="16"/>
        <end position="247"/>
    </location>
</feature>
<dbReference type="EMBL" id="JACHMH010000001">
    <property type="protein sequence ID" value="MBB4674145.1"/>
    <property type="molecule type" value="Genomic_DNA"/>
</dbReference>
<comment type="caution">
    <text evidence="2">The sequence shown here is derived from an EMBL/GenBank/DDBJ whole genome shotgun (WGS) entry which is preliminary data.</text>
</comment>
<evidence type="ECO:0000313" key="2">
    <source>
        <dbReference type="EMBL" id="MBB4674145.1"/>
    </source>
</evidence>
<proteinExistence type="predicted"/>
<sequence>MGAEETGLFGPDSVTWRVHSDPVLFLGGLRALFLQALHPLAMAGVAQHSQFQADPWGRLIRTAEYVGTVTYGSLSQAQAIGAVVRRAHRGLTGVEPETGQSYRVTDPELLLWVHNCEVDSFLDTARRSGMRLRPDEADAYLAEQVRAARLVGVPEAMVPDSVAALADYFARMRPVIRCTAAARRTARFLLFPPMPTPVQLFTPARPAWAALAALSYSLLPDWARRGYGLTGLPGTELTATALARSLRLVLMALPTSLRQGPHYRAAQARIASVCDRTA</sequence>
<dbReference type="PANTHER" id="PTHR36151:SF3">
    <property type="entry name" value="ER-BOUND OXYGENASE MPAB_MPAB'_RUBBER OXYGENASE CATALYTIC DOMAIN-CONTAINING PROTEIN"/>
    <property type="match status" value="1"/>
</dbReference>
<accession>A0A7W7C468</accession>
<dbReference type="GO" id="GO:0016491">
    <property type="term" value="F:oxidoreductase activity"/>
    <property type="evidence" value="ECO:0007669"/>
    <property type="project" value="InterPro"/>
</dbReference>
<gene>
    <name evidence="2" type="ORF">HNR67_000263</name>
</gene>
<dbReference type="Pfam" id="PF09995">
    <property type="entry name" value="MPAB_Lcp_cat"/>
    <property type="match status" value="1"/>
</dbReference>
<dbReference type="Proteomes" id="UP000533598">
    <property type="component" value="Unassembled WGS sequence"/>
</dbReference>
<reference evidence="2 3" key="1">
    <citation type="submission" date="2020-08" db="EMBL/GenBank/DDBJ databases">
        <title>Sequencing the genomes of 1000 actinobacteria strains.</title>
        <authorList>
            <person name="Klenk H.-P."/>
        </authorList>
    </citation>
    <scope>NUCLEOTIDE SEQUENCE [LARGE SCALE GENOMIC DNA]</scope>
    <source>
        <strain evidence="2 3">DSM 44230</strain>
    </source>
</reference>
<dbReference type="PANTHER" id="PTHR36151">
    <property type="entry name" value="BLR2777 PROTEIN"/>
    <property type="match status" value="1"/>
</dbReference>
<protein>
    <submittedName>
        <fullName evidence="2">Uncharacterized protein (DUF2236 family)</fullName>
    </submittedName>
</protein>
<organism evidence="2 3">
    <name type="scientific">Crossiella cryophila</name>
    <dbReference type="NCBI Taxonomy" id="43355"/>
    <lineage>
        <taxon>Bacteria</taxon>
        <taxon>Bacillati</taxon>
        <taxon>Actinomycetota</taxon>
        <taxon>Actinomycetes</taxon>
        <taxon>Pseudonocardiales</taxon>
        <taxon>Pseudonocardiaceae</taxon>
        <taxon>Crossiella</taxon>
    </lineage>
</organism>
<name>A0A7W7C468_9PSEU</name>
<keyword evidence="3" id="KW-1185">Reference proteome</keyword>
<evidence type="ECO:0000313" key="3">
    <source>
        <dbReference type="Proteomes" id="UP000533598"/>
    </source>
</evidence>
<evidence type="ECO:0000259" key="1">
    <source>
        <dbReference type="Pfam" id="PF09995"/>
    </source>
</evidence>
<dbReference type="InterPro" id="IPR018713">
    <property type="entry name" value="MPAB/Lcp_cat_dom"/>
</dbReference>
<dbReference type="AlphaFoldDB" id="A0A7W7C468"/>
<dbReference type="RefSeq" id="WP_185000175.1">
    <property type="nucleotide sequence ID" value="NZ_BAAAUI010000011.1"/>
</dbReference>